<comment type="caution">
    <text evidence="6">The sequence shown here is derived from an EMBL/GenBank/DDBJ whole genome shotgun (WGS) entry which is preliminary data.</text>
</comment>
<gene>
    <name evidence="6" type="ORF">QBC35DRAFT_545552</name>
</gene>
<dbReference type="PANTHER" id="PTHR14387">
    <property type="entry name" value="THADA/DEATH RECEPTOR INTERACTING PROTEIN"/>
    <property type="match status" value="1"/>
</dbReference>
<dbReference type="SUPFAM" id="SSF48371">
    <property type="entry name" value="ARM repeat"/>
    <property type="match status" value="1"/>
</dbReference>
<proteinExistence type="inferred from homology"/>
<dbReference type="Pfam" id="PF25150">
    <property type="entry name" value="TPR_Trm732"/>
    <property type="match status" value="1"/>
</dbReference>
<organism evidence="6 7">
    <name type="scientific">Podospora australis</name>
    <dbReference type="NCBI Taxonomy" id="1536484"/>
    <lineage>
        <taxon>Eukaryota</taxon>
        <taxon>Fungi</taxon>
        <taxon>Dikarya</taxon>
        <taxon>Ascomycota</taxon>
        <taxon>Pezizomycotina</taxon>
        <taxon>Sordariomycetes</taxon>
        <taxon>Sordariomycetidae</taxon>
        <taxon>Sordariales</taxon>
        <taxon>Podosporaceae</taxon>
        <taxon>Podospora</taxon>
    </lineage>
</organism>
<evidence type="ECO:0000313" key="6">
    <source>
        <dbReference type="EMBL" id="KAK4189594.1"/>
    </source>
</evidence>
<dbReference type="EMBL" id="MU864374">
    <property type="protein sequence ID" value="KAK4189594.1"/>
    <property type="molecule type" value="Genomic_DNA"/>
</dbReference>
<evidence type="ECO:0000259" key="5">
    <source>
        <dbReference type="Pfam" id="PF25151"/>
    </source>
</evidence>
<reference evidence="6" key="1">
    <citation type="journal article" date="2023" name="Mol. Phylogenet. Evol.">
        <title>Genome-scale phylogeny and comparative genomics of the fungal order Sordariales.</title>
        <authorList>
            <person name="Hensen N."/>
            <person name="Bonometti L."/>
            <person name="Westerberg I."/>
            <person name="Brannstrom I.O."/>
            <person name="Guillou S."/>
            <person name="Cros-Aarteil S."/>
            <person name="Calhoun S."/>
            <person name="Haridas S."/>
            <person name="Kuo A."/>
            <person name="Mondo S."/>
            <person name="Pangilinan J."/>
            <person name="Riley R."/>
            <person name="LaButti K."/>
            <person name="Andreopoulos B."/>
            <person name="Lipzen A."/>
            <person name="Chen C."/>
            <person name="Yan M."/>
            <person name="Daum C."/>
            <person name="Ng V."/>
            <person name="Clum A."/>
            <person name="Steindorff A."/>
            <person name="Ohm R.A."/>
            <person name="Martin F."/>
            <person name="Silar P."/>
            <person name="Natvig D.O."/>
            <person name="Lalanne C."/>
            <person name="Gautier V."/>
            <person name="Ament-Velasquez S.L."/>
            <person name="Kruys A."/>
            <person name="Hutchinson M.I."/>
            <person name="Powell A.J."/>
            <person name="Barry K."/>
            <person name="Miller A.N."/>
            <person name="Grigoriev I.V."/>
            <person name="Debuchy R."/>
            <person name="Gladieux P."/>
            <person name="Hiltunen Thoren M."/>
            <person name="Johannesson H."/>
        </authorList>
    </citation>
    <scope>NUCLEOTIDE SEQUENCE</scope>
    <source>
        <strain evidence="6">PSN309</strain>
    </source>
</reference>
<evidence type="ECO:0000256" key="1">
    <source>
        <dbReference type="ARBA" id="ARBA00010409"/>
    </source>
</evidence>
<dbReference type="InterPro" id="IPR056842">
    <property type="entry name" value="THADA-like_TPR_C"/>
</dbReference>
<dbReference type="Pfam" id="PF25151">
    <property type="entry name" value="TPR_Trm732_C"/>
    <property type="match status" value="1"/>
</dbReference>
<keyword evidence="7" id="KW-1185">Reference proteome</keyword>
<dbReference type="PANTHER" id="PTHR14387:SF0">
    <property type="entry name" value="DUF2428 DOMAIN-CONTAINING PROTEIN"/>
    <property type="match status" value="1"/>
</dbReference>
<evidence type="ECO:0000256" key="2">
    <source>
        <dbReference type="ARBA" id="ARBA00022694"/>
    </source>
</evidence>
<comment type="similarity">
    <text evidence="1">Belongs to the THADA family.</text>
</comment>
<name>A0AAN7AK35_9PEZI</name>
<evidence type="ECO:0000259" key="3">
    <source>
        <dbReference type="Pfam" id="PF10350"/>
    </source>
</evidence>
<protein>
    <submittedName>
        <fullName evidence="6">Thyroid adenoma-associated protein</fullName>
    </submittedName>
</protein>
<dbReference type="Proteomes" id="UP001302126">
    <property type="component" value="Unassembled WGS sequence"/>
</dbReference>
<feature type="domain" description="DUF2428" evidence="3">
    <location>
        <begin position="685"/>
        <end position="926"/>
    </location>
</feature>
<dbReference type="InterPro" id="IPR016024">
    <property type="entry name" value="ARM-type_fold"/>
</dbReference>
<evidence type="ECO:0000313" key="7">
    <source>
        <dbReference type="Proteomes" id="UP001302126"/>
    </source>
</evidence>
<dbReference type="GO" id="GO:0005829">
    <property type="term" value="C:cytosol"/>
    <property type="evidence" value="ECO:0007669"/>
    <property type="project" value="TreeGrafter"/>
</dbReference>
<dbReference type="GO" id="GO:0030488">
    <property type="term" value="P:tRNA methylation"/>
    <property type="evidence" value="ECO:0007669"/>
    <property type="project" value="TreeGrafter"/>
</dbReference>
<dbReference type="InterPro" id="IPR019442">
    <property type="entry name" value="THADA/TRM732_DUF2428"/>
</dbReference>
<dbReference type="InterPro" id="IPR056843">
    <property type="entry name" value="THADA-like_TPR"/>
</dbReference>
<accession>A0AAN7AK35</accession>
<dbReference type="InterPro" id="IPR051954">
    <property type="entry name" value="tRNA_methyltransferase_THADA"/>
</dbReference>
<reference evidence="6" key="2">
    <citation type="submission" date="2023-05" db="EMBL/GenBank/DDBJ databases">
        <authorList>
            <consortium name="Lawrence Berkeley National Laboratory"/>
            <person name="Steindorff A."/>
            <person name="Hensen N."/>
            <person name="Bonometti L."/>
            <person name="Westerberg I."/>
            <person name="Brannstrom I.O."/>
            <person name="Guillou S."/>
            <person name="Cros-Aarteil S."/>
            <person name="Calhoun S."/>
            <person name="Haridas S."/>
            <person name="Kuo A."/>
            <person name="Mondo S."/>
            <person name="Pangilinan J."/>
            <person name="Riley R."/>
            <person name="Labutti K."/>
            <person name="Andreopoulos B."/>
            <person name="Lipzen A."/>
            <person name="Chen C."/>
            <person name="Yanf M."/>
            <person name="Daum C."/>
            <person name="Ng V."/>
            <person name="Clum A."/>
            <person name="Ohm R."/>
            <person name="Martin F."/>
            <person name="Silar P."/>
            <person name="Natvig D."/>
            <person name="Lalanne C."/>
            <person name="Gautier V."/>
            <person name="Ament-Velasquez S.L."/>
            <person name="Kruys A."/>
            <person name="Hutchinson M.I."/>
            <person name="Powell A.J."/>
            <person name="Barry K."/>
            <person name="Miller A.N."/>
            <person name="Grigoriev I.V."/>
            <person name="Debuchy R."/>
            <person name="Gladieux P."/>
            <person name="Thoren M.H."/>
            <person name="Johannesson H."/>
        </authorList>
    </citation>
    <scope>NUCLEOTIDE SEQUENCE</scope>
    <source>
        <strain evidence="6">PSN309</strain>
    </source>
</reference>
<sequence>MENTNQNLTTSNTSEILASLGQDVFENANTIAKWLLSQPEGNRLELAQGLYNKLMQDASQSRQYHGNGHACVRLCSFVQQCFKSNDPVLKEWASSEAIASELFHFYLEWYEHDPHRALRLVLDILVTSTTNNPRPGTALVLKNSVLETLVLIITRKYPKQLTKSGLQCLDHLLSKKVISLDDIALKYREVEPSLAGVPSLSLWKSFAFHLFSWMEFTHVCPLTGKALVHVFRGLESAALDNETSSAAGFSVEVWRQWLQDVLIQNPGYLEDIKNYVLVPIFKTDRPAALRLLEVFNKSQPLTTIDQELSDQGILLQLATLELGKKFGLVEEPSKPQPVTSEPSAQIALQETVLDSLLAHPSISVRSSAFSLLVSSQATTKPFSTAAFNLLKRHLAAFHADYDAKVRNEVLGLTKSLLKRVKNIITVAQRALIDFANREAQGISNEKPKPPPKKKAGSEAALKDAFEAMALLDHHTSFIKWYLDFLKSELLPTASYQRHITAMKAALLTLRVGKHAAAVDDIVDEDVIKVIASDSTWIRLLLDLLLDPFDDVRDSAATLLSLIPQELVAAPTSPSEGSPTLLDVLREFCERASKLADRTGRADHSDGAARSQGLFCSWLNGQSLQIEHLSRIVTGIEDKIAKAENDLGHAAIENPVHANFAAIGYVWQVLAKQTYPETELENLRQVQHRIFGAAQRIWLAVKHVLCDDSPEGHLPEEMEDIEGLDTKDLLSYSFRAVHESSNLLRLIVGTLRLKAVPGVPFPPLDVFKQTGYLTFEQLANLRHRGAFSTVSYTFTNCCQLTQNLKNVFPGTEEAERLLRDWYNGAIECIMTQASTTRRSAGIPSLIAAVLSANAVSPSFEEVFCNLEEIGKKPVRQTETDGSNLPQVHALNCLREIFRSSLLSKRAEGYLARTLHLAATSLKSEVWAIRNCGLLLLRSLIDCLLGTGESKAIIESGWDGHSVRISYNKYPALPDILLGLLETAGGEIASGLSNSAAAEAVFPALDIIRRAGPPEEHRDELRKRIEGYLGSRIWHVREIAARTLCSFLLQEDWAAEISQLLESAGSSMNQVHGTLLTARFVIERKTDLGVDLKSDPASLDLLLGSLSDRAALFKSCAEVEAAYLEILNLLTKLQCIEAVEPTDSQTSPVRRRDPPSALLDMEQGLKLVYETAASANVEKLRTHLLETLTRDINTASRMLEVLPVAWAKASSNPLARSGLTNLYLEVCATSPAPEARSQSLTNLASLLNTTLSQPDVPLDSLPAVDQLDTLMANLLSSDINPDLSHAITEASGTIMAVLSLYSVPDFGQRLQHYGAVITHCLDVNNSFDTRFAAASSLKAFFLPRVHNSINESYLPALSALYDSLIDDDDEVREIAAQAAAGVLGETMIAPTTADRLVSWLVSQPSFASSEEFKAQVVRRMTGSMVSAEEQLHKAMDFDDSLFAAEEQNLFIDEVRETLRWSQALASSSTDENLKKWTEEGLESLITLAEEKWDGPLGWASDQHVFAAGARVVLAAVASVKSAGASAGEDKKNVEELLQKFREVGERAKVHGSLLEMATL</sequence>
<feature type="domain" description="tRNA (32-2'-O)-methyltransferase regulator THADA-like TPR repeats region" evidence="4">
    <location>
        <begin position="252"/>
        <end position="553"/>
    </location>
</feature>
<dbReference type="Pfam" id="PF26523">
    <property type="entry name" value="Trm732_C"/>
    <property type="match status" value="1"/>
</dbReference>
<feature type="domain" description="tRNA (32-2'-O)-methyltransferase regulator THADA-like C-terminal TPR repeats region" evidence="5">
    <location>
        <begin position="928"/>
        <end position="1078"/>
    </location>
</feature>
<dbReference type="Pfam" id="PF10350">
    <property type="entry name" value="DUF2428"/>
    <property type="match status" value="1"/>
</dbReference>
<keyword evidence="2" id="KW-0819">tRNA processing</keyword>
<evidence type="ECO:0000259" key="4">
    <source>
        <dbReference type="Pfam" id="PF25150"/>
    </source>
</evidence>